<dbReference type="EMBL" id="SLXU01000010">
    <property type="protein sequence ID" value="TCP60361.1"/>
    <property type="molecule type" value="Genomic_DNA"/>
</dbReference>
<sequence>MPLPLATLAPVLARTALRYGTVALAVYALTSLREPARRDQRAEDAMDDIDEGLRLRHEPGQTNGTARWRRTIRVGSNGPGVEVDATALGRLRLRRV</sequence>
<organism evidence="1 2">
    <name type="scientific">Rhodovulum bhavnagarense</name>
    <dbReference type="NCBI Taxonomy" id="992286"/>
    <lineage>
        <taxon>Bacteria</taxon>
        <taxon>Pseudomonadati</taxon>
        <taxon>Pseudomonadota</taxon>
        <taxon>Alphaproteobacteria</taxon>
        <taxon>Rhodobacterales</taxon>
        <taxon>Paracoccaceae</taxon>
        <taxon>Rhodovulum</taxon>
    </lineage>
</organism>
<protein>
    <submittedName>
        <fullName evidence="1">Uncharacterized protein</fullName>
    </submittedName>
</protein>
<dbReference type="Proteomes" id="UP000295050">
    <property type="component" value="Unassembled WGS sequence"/>
</dbReference>
<proteinExistence type="predicted"/>
<evidence type="ECO:0000313" key="1">
    <source>
        <dbReference type="EMBL" id="TCP60361.1"/>
    </source>
</evidence>
<name>A0A4R2RKW5_9RHOB</name>
<evidence type="ECO:0000313" key="2">
    <source>
        <dbReference type="Proteomes" id="UP000295050"/>
    </source>
</evidence>
<comment type="caution">
    <text evidence="1">The sequence shown here is derived from an EMBL/GenBank/DDBJ whole genome shotgun (WGS) entry which is preliminary data.</text>
</comment>
<gene>
    <name evidence="1" type="ORF">EV663_11041</name>
</gene>
<dbReference type="RefSeq" id="WP_132951789.1">
    <property type="nucleotide sequence ID" value="NZ_SLXU01000010.1"/>
</dbReference>
<dbReference type="AlphaFoldDB" id="A0A4R2RKW5"/>
<dbReference type="OrthoDB" id="7875658at2"/>
<reference evidence="1 2" key="1">
    <citation type="submission" date="2019-03" db="EMBL/GenBank/DDBJ databases">
        <title>Genomic Encyclopedia of Type Strains, Phase IV (KMG-IV): sequencing the most valuable type-strain genomes for metagenomic binning, comparative biology and taxonomic classification.</title>
        <authorList>
            <person name="Goeker M."/>
        </authorList>
    </citation>
    <scope>NUCLEOTIDE SEQUENCE [LARGE SCALE GENOMIC DNA]</scope>
    <source>
        <strain evidence="1 2">DSM 24766</strain>
    </source>
</reference>
<accession>A0A4R2RKW5</accession>
<keyword evidence="2" id="KW-1185">Reference proteome</keyword>